<evidence type="ECO:0000256" key="1">
    <source>
        <dbReference type="SAM" id="Phobius"/>
    </source>
</evidence>
<reference evidence="2" key="1">
    <citation type="journal article" date="2023" name="PLoS Negl. Trop. Dis.">
        <title>A genome sequence for Biomphalaria pfeifferi, the major vector snail for the human-infecting parasite Schistosoma mansoni.</title>
        <authorList>
            <person name="Bu L."/>
            <person name="Lu L."/>
            <person name="Laidemitt M.R."/>
            <person name="Zhang S.M."/>
            <person name="Mutuku M."/>
            <person name="Mkoji G."/>
            <person name="Steinauer M."/>
            <person name="Loker E.S."/>
        </authorList>
    </citation>
    <scope>NUCLEOTIDE SEQUENCE</scope>
    <source>
        <strain evidence="2">KasaAsao</strain>
    </source>
</reference>
<evidence type="ECO:0000313" key="2">
    <source>
        <dbReference type="EMBL" id="KAK0058616.1"/>
    </source>
</evidence>
<accession>A0AAD8BPV8</accession>
<keyword evidence="1" id="KW-0812">Transmembrane</keyword>
<dbReference type="Proteomes" id="UP001233172">
    <property type="component" value="Unassembled WGS sequence"/>
</dbReference>
<dbReference type="EMBL" id="JASAOG010000047">
    <property type="protein sequence ID" value="KAK0058616.1"/>
    <property type="molecule type" value="Genomic_DNA"/>
</dbReference>
<reference evidence="2" key="2">
    <citation type="submission" date="2023-04" db="EMBL/GenBank/DDBJ databases">
        <authorList>
            <person name="Bu L."/>
            <person name="Lu L."/>
            <person name="Laidemitt M.R."/>
            <person name="Zhang S.M."/>
            <person name="Mutuku M."/>
            <person name="Mkoji G."/>
            <person name="Steinauer M."/>
            <person name="Loker E.S."/>
        </authorList>
    </citation>
    <scope>NUCLEOTIDE SEQUENCE</scope>
    <source>
        <strain evidence="2">KasaAsao</strain>
        <tissue evidence="2">Whole Snail</tissue>
    </source>
</reference>
<evidence type="ECO:0000313" key="3">
    <source>
        <dbReference type="Proteomes" id="UP001233172"/>
    </source>
</evidence>
<keyword evidence="3" id="KW-1185">Reference proteome</keyword>
<feature type="transmembrane region" description="Helical" evidence="1">
    <location>
        <begin position="13"/>
        <end position="31"/>
    </location>
</feature>
<organism evidence="2 3">
    <name type="scientific">Biomphalaria pfeifferi</name>
    <name type="common">Bloodfluke planorb</name>
    <name type="synonym">Freshwater snail</name>
    <dbReference type="NCBI Taxonomy" id="112525"/>
    <lineage>
        <taxon>Eukaryota</taxon>
        <taxon>Metazoa</taxon>
        <taxon>Spiralia</taxon>
        <taxon>Lophotrochozoa</taxon>
        <taxon>Mollusca</taxon>
        <taxon>Gastropoda</taxon>
        <taxon>Heterobranchia</taxon>
        <taxon>Euthyneura</taxon>
        <taxon>Panpulmonata</taxon>
        <taxon>Hygrophila</taxon>
        <taxon>Lymnaeoidea</taxon>
        <taxon>Planorbidae</taxon>
        <taxon>Biomphalaria</taxon>
    </lineage>
</organism>
<comment type="caution">
    <text evidence="2">The sequence shown here is derived from an EMBL/GenBank/DDBJ whole genome shotgun (WGS) entry which is preliminary data.</text>
</comment>
<name>A0AAD8BPV8_BIOPF</name>
<keyword evidence="1" id="KW-1133">Transmembrane helix</keyword>
<proteinExistence type="predicted"/>
<protein>
    <submittedName>
        <fullName evidence="2">Uncharacterized protein</fullName>
    </submittedName>
</protein>
<dbReference type="AlphaFoldDB" id="A0AAD8BPV8"/>
<gene>
    <name evidence="2" type="ORF">Bpfe_011921</name>
</gene>
<keyword evidence="1" id="KW-0472">Membrane</keyword>
<sequence>MAEDYYVLCGTKWIWIIMCYVGLYLLNVTIIKKLLEESAITSTPNITDNKFLSQSIGNYDKVNDKFQIRKKDKETKISPKESCDIETETDSTKYNIEKTQEHCDIGTQTVIPEPMITYKKKHRPLVGRISVSPDFPSTNRWVVKGLRGDMKDILSGFHKKKHSGYIEKVYHTYFSRRKLKDIRKVVNFPK</sequence>